<dbReference type="eggNOG" id="ENOG502QSTP">
    <property type="taxonomic scope" value="Eukaryota"/>
</dbReference>
<organism evidence="4 5">
    <name type="scientific">Gloeophyllum trabeum (strain ATCC 11539 / FP-39264 / Madison 617)</name>
    <name type="common">Brown rot fungus</name>
    <dbReference type="NCBI Taxonomy" id="670483"/>
    <lineage>
        <taxon>Eukaryota</taxon>
        <taxon>Fungi</taxon>
        <taxon>Dikarya</taxon>
        <taxon>Basidiomycota</taxon>
        <taxon>Agaricomycotina</taxon>
        <taxon>Agaricomycetes</taxon>
        <taxon>Gloeophyllales</taxon>
        <taxon>Gloeophyllaceae</taxon>
        <taxon>Gloeophyllum</taxon>
    </lineage>
</organism>
<dbReference type="GO" id="GO:0055080">
    <property type="term" value="P:monoatomic cation homeostasis"/>
    <property type="evidence" value="ECO:0007669"/>
    <property type="project" value="TreeGrafter"/>
</dbReference>
<dbReference type="STRING" id="670483.S7RHK7"/>
<dbReference type="Pfam" id="PF20262">
    <property type="entry name" value="UNC80_C"/>
    <property type="match status" value="1"/>
</dbReference>
<feature type="region of interest" description="Disordered" evidence="1">
    <location>
        <begin position="1719"/>
        <end position="1769"/>
    </location>
</feature>
<dbReference type="GO" id="GO:0005261">
    <property type="term" value="F:monoatomic cation channel activity"/>
    <property type="evidence" value="ECO:0007669"/>
    <property type="project" value="TreeGrafter"/>
</dbReference>
<dbReference type="PANTHER" id="PTHR31781:SF1">
    <property type="entry name" value="PROTEIN UNC-80 HOMOLOG"/>
    <property type="match status" value="1"/>
</dbReference>
<feature type="compositionally biased region" description="Basic and acidic residues" evidence="1">
    <location>
        <begin position="1531"/>
        <end position="1544"/>
    </location>
</feature>
<evidence type="ECO:0000313" key="5">
    <source>
        <dbReference type="Proteomes" id="UP000030669"/>
    </source>
</evidence>
<proteinExistence type="predicted"/>
<dbReference type="PANTHER" id="PTHR31781">
    <property type="entry name" value="UNC80"/>
    <property type="match status" value="1"/>
</dbReference>
<feature type="chain" id="PRO_5004544217" description="Protein UNC80 C-terminal domain-containing protein" evidence="2">
    <location>
        <begin position="31"/>
        <end position="1895"/>
    </location>
</feature>
<keyword evidence="2" id="KW-0732">Signal</keyword>
<dbReference type="OrthoDB" id="5584001at2759"/>
<feature type="compositionally biased region" description="Polar residues" evidence="1">
    <location>
        <begin position="672"/>
        <end position="687"/>
    </location>
</feature>
<feature type="region of interest" description="Disordered" evidence="1">
    <location>
        <begin position="1521"/>
        <end position="1544"/>
    </location>
</feature>
<dbReference type="EMBL" id="KB469308">
    <property type="protein sequence ID" value="EPQ52074.1"/>
    <property type="molecule type" value="Genomic_DNA"/>
</dbReference>
<dbReference type="HOGENOM" id="CLU_001075_0_0_1"/>
<feature type="compositionally biased region" description="Low complexity" evidence="1">
    <location>
        <begin position="1605"/>
        <end position="1621"/>
    </location>
</feature>
<dbReference type="InterPro" id="IPR046460">
    <property type="entry name" value="UNC80_C"/>
</dbReference>
<dbReference type="GO" id="GO:0034703">
    <property type="term" value="C:cation channel complex"/>
    <property type="evidence" value="ECO:0007669"/>
    <property type="project" value="TreeGrafter"/>
</dbReference>
<name>S7RHK7_GLOTA</name>
<evidence type="ECO:0000256" key="1">
    <source>
        <dbReference type="SAM" id="MobiDB-lite"/>
    </source>
</evidence>
<feature type="region of interest" description="Disordered" evidence="1">
    <location>
        <begin position="672"/>
        <end position="710"/>
    </location>
</feature>
<dbReference type="KEGG" id="gtr:GLOTRDRAFT_80224"/>
<sequence length="1895" mass="210251">MTWEDPVTVQTLLHNLFSLLSLYGLESATAAESKILRQVLSKIQEGSCCRISVQALEEEYGAISVKGEDESIVREAMFSNALIRCFENGAEASRRWLLWNTTEDYWPSPLVSSHTTPLLSKLQARNIDLFVHAAIVFLSPSSTLAAPDTLRIDAGIIVRLVQSRILPQVDIMQDQDAQSARATVSKLILRLLLIESSRSQAKDYMCEWTLDAFMRVLPEETRKPLMAFCLPCTYDALAAEATPLTDEQLTQVLNDISRAYPQLFFKPVILCAASSKDTTVIKQLRICTALTGFVADFFTRDSEMMSVALLSDPGGKSAVAAPKPTSRLGQLVILLELISSIRHASHNRDQISSIDPSYSTLPKFIFGLDAQLGVLLEAKVNILYAKYYSAAWLPRVMSWALEMYGEDELKSDSERSQAEFDDTVKRVQDLYHGLNNDSTMNHKRRSALVLSPSFDWTNTPGEESGIRSGPNKSIENLEVILSNSAESSTLRLLVAVSGLLRTDDFSRLSAVIWKRCLDNSDSKVIAPACFLAMQCAEKLEDNFLSLVRDDLHSTDASKKASAVRKLSNLASWRFQLLTQDHILDTNHRRAFKLTRPPLLFVATDMGTSLFVHNEDSTEYIDSQGNVLPAELRKRLAEIGWSQDEKPVDEKMLLKKTPISVLPNSYMDQSVSTSESLISAPSSPNVTPEASPKKLSPSRSDERLGKRPNSARNVKRRPVFVHALVSVFPDVALLTFDPDITVSSMARTFIADLMRDDPALLCRPVFDSLAGDERDLARAVRTLRTFAHVRKDLPPSLTHHVFNHLAGFLKYCSRLEEDSRPLLAFAQVLPIMSKLASQVSEISIREIRRAKVEIFLIPSGALWFPSTSPDGPMFPRQLSKTSNPFHSLPPDLVWMTMIRISQNLLFLDMLKQNPQDVQIVRKRLARLVLPSRDGSVDSPKLELMDLVPRKPDGYRSSPISFTDLNAALIGLSLILSRSYLLLVRQIFSSMSRHLNDRNELSVYLDGLNRILLAHGNDVGIVSQAMIALLTATTRFQRLFQSGSGYTLFMPVVVKVYTESENHSGIRGSIEYAVNRFYALHGYAFIFQSMSILAHIIACPGIDAQWVAKGIYSLFATLKSGVLPTDPESIGLHKVSRKQEREALIVNTAEEKPQTFLASLRRAAGPTGEAITIDLPEEYEGKRFELRDFALFFINFIAEQDATLLRAELFLHFLCLLTPSLYHGSNSARTALRDGTEHIGAILLTRAPGKAKIPDATLLNPSLPGSVEVYSHDSHFENHLMSKSTSPSNLQAMRLEYLSLVVALTKVGGKLSSAAHLRVAELLGAIVKDSGRDVNGQVAIFLKDYANSVLLRPTPQAVSAKEITSFLIGLLPFVRDNARAIDCSGLLDVLCELVRDKELVQDALFPRVVREYCTAVLRLCEGAAEENSILELSLRSRVVLLLTRSVSLAKFDAVAEVVQCRATPGFLAGIVLPLTLSIGTDVKVTPTGTPDDAWQHRSQTTAWIRLLSYILSICDGTHKISELRRSSSMNGPERSKSQDGRRHSDPSRPAILALALQTLKVIISRVENELSASIPGIWLRIATTVRTLLSEGDARFAVTPTDENLTPSPSQSPLSSSFLSSPSVDPFGSSSGLYRQGSGSSRILRPPRLVDYLLWSFLWWLHLQRGPLLLQLRLFVHEKMYALDQSLRSEEDTSHSGWSSTSDHRRSSVFIKPRGRVFSSIHSATSSPEASPRLGPTSLPSGDSLTMPTRERKPGYRLSSSPSAESRGSSSLKIVHLGPVRRSIAINLERSFAHESGGPDPNPSRLLSNAGVMKLPSLVKETYLRVRMVQQYMGYGLLVPFPTGREGEEYDSIPVNHRSQILRRLVEESKELLEDLCSQEREGDDDIVMVNIDDASS</sequence>
<reference evidence="4 5" key="1">
    <citation type="journal article" date="2012" name="Science">
        <title>The Paleozoic origin of enzymatic lignin decomposition reconstructed from 31 fungal genomes.</title>
        <authorList>
            <person name="Floudas D."/>
            <person name="Binder M."/>
            <person name="Riley R."/>
            <person name="Barry K."/>
            <person name="Blanchette R.A."/>
            <person name="Henrissat B."/>
            <person name="Martinez A.T."/>
            <person name="Otillar R."/>
            <person name="Spatafora J.W."/>
            <person name="Yadav J.S."/>
            <person name="Aerts A."/>
            <person name="Benoit I."/>
            <person name="Boyd A."/>
            <person name="Carlson A."/>
            <person name="Copeland A."/>
            <person name="Coutinho P.M."/>
            <person name="de Vries R.P."/>
            <person name="Ferreira P."/>
            <person name="Findley K."/>
            <person name="Foster B."/>
            <person name="Gaskell J."/>
            <person name="Glotzer D."/>
            <person name="Gorecki P."/>
            <person name="Heitman J."/>
            <person name="Hesse C."/>
            <person name="Hori C."/>
            <person name="Igarashi K."/>
            <person name="Jurgens J.A."/>
            <person name="Kallen N."/>
            <person name="Kersten P."/>
            <person name="Kohler A."/>
            <person name="Kuees U."/>
            <person name="Kumar T.K.A."/>
            <person name="Kuo A."/>
            <person name="LaButti K."/>
            <person name="Larrondo L.F."/>
            <person name="Lindquist E."/>
            <person name="Ling A."/>
            <person name="Lombard V."/>
            <person name="Lucas S."/>
            <person name="Lundell T."/>
            <person name="Martin R."/>
            <person name="McLaughlin D.J."/>
            <person name="Morgenstern I."/>
            <person name="Morin E."/>
            <person name="Murat C."/>
            <person name="Nagy L.G."/>
            <person name="Nolan M."/>
            <person name="Ohm R.A."/>
            <person name="Patyshakuliyeva A."/>
            <person name="Rokas A."/>
            <person name="Ruiz-Duenas F.J."/>
            <person name="Sabat G."/>
            <person name="Salamov A."/>
            <person name="Samejima M."/>
            <person name="Schmutz J."/>
            <person name="Slot J.C."/>
            <person name="St John F."/>
            <person name="Stenlid J."/>
            <person name="Sun H."/>
            <person name="Sun S."/>
            <person name="Syed K."/>
            <person name="Tsang A."/>
            <person name="Wiebenga A."/>
            <person name="Young D."/>
            <person name="Pisabarro A."/>
            <person name="Eastwood D.C."/>
            <person name="Martin F."/>
            <person name="Cullen D."/>
            <person name="Grigoriev I.V."/>
            <person name="Hibbett D.S."/>
        </authorList>
    </citation>
    <scope>NUCLEOTIDE SEQUENCE [LARGE SCALE GENOMIC DNA]</scope>
    <source>
        <strain evidence="4 5">ATCC 11539</strain>
    </source>
</reference>
<feature type="compositionally biased region" description="Polar residues" evidence="1">
    <location>
        <begin position="1736"/>
        <end position="1745"/>
    </location>
</feature>
<feature type="signal peptide" evidence="2">
    <location>
        <begin position="1"/>
        <end position="30"/>
    </location>
</feature>
<dbReference type="OMA" id="YAMTACQ"/>
<feature type="domain" description="Protein UNC80 C-terminal" evidence="3">
    <location>
        <begin position="967"/>
        <end position="1108"/>
    </location>
</feature>
<gene>
    <name evidence="4" type="ORF">GLOTRDRAFT_80224</name>
</gene>
<feature type="region of interest" description="Disordered" evidence="1">
    <location>
        <begin position="1597"/>
        <end position="1621"/>
    </location>
</feature>
<accession>S7RHK7</accession>
<keyword evidence="5" id="KW-1185">Reference proteome</keyword>
<dbReference type="Proteomes" id="UP000030669">
    <property type="component" value="Unassembled WGS sequence"/>
</dbReference>
<feature type="compositionally biased region" description="Low complexity" evidence="1">
    <location>
        <begin position="1757"/>
        <end position="1769"/>
    </location>
</feature>
<evidence type="ECO:0000256" key="2">
    <source>
        <dbReference type="SAM" id="SignalP"/>
    </source>
</evidence>
<protein>
    <recommendedName>
        <fullName evidence="3">Protein UNC80 C-terminal domain-containing protein</fullName>
    </recommendedName>
</protein>
<evidence type="ECO:0000259" key="3">
    <source>
        <dbReference type="Pfam" id="PF20262"/>
    </source>
</evidence>
<dbReference type="GeneID" id="19308956"/>
<evidence type="ECO:0000313" key="4">
    <source>
        <dbReference type="EMBL" id="EPQ52074.1"/>
    </source>
</evidence>
<dbReference type="RefSeq" id="XP_007869272.1">
    <property type="nucleotide sequence ID" value="XM_007871081.1"/>
</dbReference>